<dbReference type="PANTHER" id="PTHR43162">
    <property type="match status" value="1"/>
</dbReference>
<dbReference type="PANTHER" id="PTHR43162:SF1">
    <property type="entry name" value="PRESTALK A DIFFERENTIATION PROTEIN A"/>
    <property type="match status" value="1"/>
</dbReference>
<dbReference type="Gene3D" id="3.90.25.10">
    <property type="entry name" value="UDP-galactose 4-epimerase, domain 1"/>
    <property type="match status" value="1"/>
</dbReference>
<accession>A0ABU1MWG5</accession>
<feature type="domain" description="NAD(P)-binding" evidence="1">
    <location>
        <begin position="13"/>
        <end position="181"/>
    </location>
</feature>
<proteinExistence type="predicted"/>
<dbReference type="InterPro" id="IPR051604">
    <property type="entry name" value="Ergot_Alk_Oxidoreductase"/>
</dbReference>
<dbReference type="Gene3D" id="3.40.50.720">
    <property type="entry name" value="NAD(P)-binding Rossmann-like Domain"/>
    <property type="match status" value="1"/>
</dbReference>
<dbReference type="Proteomes" id="UP001262754">
    <property type="component" value="Unassembled WGS sequence"/>
</dbReference>
<evidence type="ECO:0000259" key="1">
    <source>
        <dbReference type="Pfam" id="PF13460"/>
    </source>
</evidence>
<name>A0ABU1MWG5_9CAUL</name>
<comment type="caution">
    <text evidence="2">The sequence shown here is derived from an EMBL/GenBank/DDBJ whole genome shotgun (WGS) entry which is preliminary data.</text>
</comment>
<dbReference type="EMBL" id="JAVDRL010000003">
    <property type="protein sequence ID" value="MDR6530496.1"/>
    <property type="molecule type" value="Genomic_DNA"/>
</dbReference>
<dbReference type="SUPFAM" id="SSF51735">
    <property type="entry name" value="NAD(P)-binding Rossmann-fold domains"/>
    <property type="match status" value="1"/>
</dbReference>
<dbReference type="InterPro" id="IPR036291">
    <property type="entry name" value="NAD(P)-bd_dom_sf"/>
</dbReference>
<organism evidence="2 3">
    <name type="scientific">Caulobacter rhizosphaerae</name>
    <dbReference type="NCBI Taxonomy" id="2010972"/>
    <lineage>
        <taxon>Bacteria</taxon>
        <taxon>Pseudomonadati</taxon>
        <taxon>Pseudomonadota</taxon>
        <taxon>Alphaproteobacteria</taxon>
        <taxon>Caulobacterales</taxon>
        <taxon>Caulobacteraceae</taxon>
        <taxon>Caulobacter</taxon>
    </lineage>
</organism>
<dbReference type="InterPro" id="IPR016040">
    <property type="entry name" value="NAD(P)-bd_dom"/>
</dbReference>
<keyword evidence="3" id="KW-1185">Reference proteome</keyword>
<gene>
    <name evidence="2" type="ORF">J2800_001232</name>
</gene>
<sequence>MRSAKTPTVLVIGATGKTGRRLVPELRARGAAVRAASRRAAEGLTPFDWGRPETFAPALRGADAVYLVPPAFVEDPTAATGALLDEARRAGVGTVVLLSSLGATFAGEPEDSGRRRLERQVTTSGLDWTILRPTGFNQNFSEGFLLPGILQADKVVTAAGDGAVAHVDAGDIAAVAAVALTAPGHAGAAYAVTGPQALDFDAAAALIGQAAGRTITHAPLPSAAFGDILKQAGVPDDYLAMVLRDQAGIEAGAAAVVTDVVARVTGRPAVAFADYARGAAGAWARSAAA</sequence>
<dbReference type="Pfam" id="PF13460">
    <property type="entry name" value="NAD_binding_10"/>
    <property type="match status" value="1"/>
</dbReference>
<reference evidence="2 3" key="1">
    <citation type="submission" date="2023-07" db="EMBL/GenBank/DDBJ databases">
        <title>Sorghum-associated microbial communities from plants grown in Nebraska, USA.</title>
        <authorList>
            <person name="Schachtman D."/>
        </authorList>
    </citation>
    <scope>NUCLEOTIDE SEQUENCE [LARGE SCALE GENOMIC DNA]</scope>
    <source>
        <strain evidence="2 3">DS2154</strain>
    </source>
</reference>
<protein>
    <submittedName>
        <fullName evidence="2">Uncharacterized protein YbjT (DUF2867 family)</fullName>
    </submittedName>
</protein>
<evidence type="ECO:0000313" key="3">
    <source>
        <dbReference type="Proteomes" id="UP001262754"/>
    </source>
</evidence>
<evidence type="ECO:0000313" key="2">
    <source>
        <dbReference type="EMBL" id="MDR6530496.1"/>
    </source>
</evidence>
<dbReference type="RefSeq" id="WP_310030034.1">
    <property type="nucleotide sequence ID" value="NZ_JAVDRL010000003.1"/>
</dbReference>